<evidence type="ECO:0000313" key="1">
    <source>
        <dbReference type="EMBL" id="BBL10068.1"/>
    </source>
</evidence>
<accession>A0ACA8QZ10</accession>
<dbReference type="Proteomes" id="UP000317465">
    <property type="component" value="Chromosome"/>
</dbReference>
<sequence length="103" mass="10913">MKRLAAFVLLLAGIGSAYASDGDAERLRAWRAGEKVTEEAVAEYGIDRCFASSEIGDALLARMYGKSYKPDCTGPARSSATCGGCTATSQAKPCWANWSATRP</sequence>
<organism evidence="1 2">
    <name type="scientific">Alistipes onderdonkii subsp. vulgaris</name>
    <dbReference type="NCBI Taxonomy" id="2585117"/>
    <lineage>
        <taxon>Bacteria</taxon>
        <taxon>Pseudomonadati</taxon>
        <taxon>Bacteroidota</taxon>
        <taxon>Bacteroidia</taxon>
        <taxon>Bacteroidales</taxon>
        <taxon>Rikenellaceae</taxon>
        <taxon>Alistipes</taxon>
    </lineage>
</organism>
<dbReference type="EMBL" id="AP019737">
    <property type="protein sequence ID" value="BBL10068.1"/>
    <property type="molecule type" value="Genomic_DNA"/>
</dbReference>
<gene>
    <name evidence="1" type="ORF">A5CPYCFAH4_22920</name>
</gene>
<evidence type="ECO:0000313" key="2">
    <source>
        <dbReference type="Proteomes" id="UP000317465"/>
    </source>
</evidence>
<protein>
    <submittedName>
        <fullName evidence="1">Uncharacterized protein</fullName>
    </submittedName>
</protein>
<keyword evidence="2" id="KW-1185">Reference proteome</keyword>
<proteinExistence type="predicted"/>
<name>A0ACA8QZ10_9BACT</name>
<reference evidence="1 2" key="1">
    <citation type="journal article" date="2020" name="Int. J. Syst. Evol. Microbiol.">
        <title>Alistipes communis sp. nov., Alistipes dispar sp. nov. and Alistipes onderdonkii subsp. vulgaris subsp. nov., isolated from human faeces, and creation of Alistipes onderdonkii subsp. onderdonkii subsp. nov.</title>
        <authorList>
            <person name="Sakamoto M."/>
            <person name="Ikeyama N."/>
            <person name="Ogata Y."/>
            <person name="Suda W."/>
            <person name="Iino T."/>
            <person name="Hattori M."/>
            <person name="Ohkuma M."/>
        </authorList>
    </citation>
    <scope>NUCLEOTIDE SEQUENCE [LARGE SCALE GENOMIC DNA]</scope>
    <source>
        <strain evidence="1 2">5CPYCFAH4</strain>
    </source>
</reference>